<keyword evidence="2" id="KW-1185">Reference proteome</keyword>
<name>A0ABX1JYD9_9CELL</name>
<dbReference type="Proteomes" id="UP000777774">
    <property type="component" value="Unassembled WGS sequence"/>
</dbReference>
<protein>
    <submittedName>
        <fullName evidence="1">Uncharacterized protein</fullName>
    </submittedName>
</protein>
<evidence type="ECO:0000313" key="1">
    <source>
        <dbReference type="EMBL" id="NKY39353.1"/>
    </source>
</evidence>
<feature type="non-terminal residue" evidence="1">
    <location>
        <position position="1"/>
    </location>
</feature>
<proteinExistence type="predicted"/>
<reference evidence="1 2" key="1">
    <citation type="submission" date="2020-04" db="EMBL/GenBank/DDBJ databases">
        <title>MicrobeNet Type strains.</title>
        <authorList>
            <person name="Nicholson A.C."/>
        </authorList>
    </citation>
    <scope>NUCLEOTIDE SEQUENCE [LARGE SCALE GENOMIC DNA]</scope>
    <source>
        <strain evidence="1 2">ATCC BAA-787</strain>
    </source>
</reference>
<evidence type="ECO:0000313" key="2">
    <source>
        <dbReference type="Proteomes" id="UP000777774"/>
    </source>
</evidence>
<gene>
    <name evidence="1" type="ORF">HGA02_07355</name>
</gene>
<organism evidence="1 2">
    <name type="scientific">Cellulomonas septica</name>
    <dbReference type="NCBI Taxonomy" id="285080"/>
    <lineage>
        <taxon>Bacteria</taxon>
        <taxon>Bacillati</taxon>
        <taxon>Actinomycetota</taxon>
        <taxon>Actinomycetes</taxon>
        <taxon>Micrococcales</taxon>
        <taxon>Cellulomonadaceae</taxon>
        <taxon>Cellulomonas</taxon>
    </lineage>
</organism>
<sequence>GAVAVGAVQVGGHDTSVLPPAVAGAPAGTCGSGTGALQDLPVEDALTLTAATDDANVPVSPSDAPEGAWLTSVIGPSMWLWPSFGGVRDLEAYPLVPLPDVETPPFVRVVLAHDGTVVGTSIEQAAVASIPYSPTGWDPLMVPLVTCDEPGRPGGDPLPAGEYEVYVAPDDGPLTAAVESVSRSSTVRVVDQTAVSGLPAAFPDDVPLVPGRLLDVRRLDDGGWFVEIATPADDRVSRAGALLDGSSPDAGRGLGAPFYGTTLPDWTVEIKASQVDGLETVFYVLTPR</sequence>
<dbReference type="EMBL" id="JAAXOY010000137">
    <property type="protein sequence ID" value="NKY39353.1"/>
    <property type="molecule type" value="Genomic_DNA"/>
</dbReference>
<dbReference type="RefSeq" id="WP_168678477.1">
    <property type="nucleotide sequence ID" value="NZ_JAAXOY010000137.1"/>
</dbReference>
<accession>A0ABX1JYD9</accession>
<comment type="caution">
    <text evidence="1">The sequence shown here is derived from an EMBL/GenBank/DDBJ whole genome shotgun (WGS) entry which is preliminary data.</text>
</comment>